<reference evidence="2 3" key="1">
    <citation type="submission" date="2013-02" db="EMBL/GenBank/DDBJ databases">
        <title>Genome sequence of Candida maltosa Xu316, a potential industrial strain for xylitol and ethanol production.</title>
        <authorList>
            <person name="Yu J."/>
            <person name="Wang Q."/>
            <person name="Geng X."/>
            <person name="Bao W."/>
            <person name="He P."/>
            <person name="Cai J."/>
        </authorList>
    </citation>
    <scope>NUCLEOTIDE SEQUENCE [LARGE SCALE GENOMIC DNA]</scope>
    <source>
        <strain evidence="3">Xu316</strain>
    </source>
</reference>
<proteinExistence type="predicted"/>
<keyword evidence="1" id="KW-0472">Membrane</keyword>
<sequence length="124" mass="14173">MYNKHTKQQDNPSNMIQCLHYVVVVEHTLVVGSAVVVGNILLVVVVLVDNIVVLVVGMHYILVVDDCHPRILCLEFVENIVVGIEVRNLIDLRYFRSSVVDRSAYRNIRFLTCLKTISVYFEVN</sequence>
<evidence type="ECO:0000256" key="1">
    <source>
        <dbReference type="SAM" id="Phobius"/>
    </source>
</evidence>
<evidence type="ECO:0000313" key="3">
    <source>
        <dbReference type="Proteomes" id="UP000011777"/>
    </source>
</evidence>
<dbReference type="Proteomes" id="UP000011777">
    <property type="component" value="Unassembled WGS sequence"/>
</dbReference>
<dbReference type="AlphaFoldDB" id="M3IJA4"/>
<protein>
    <submittedName>
        <fullName evidence="2">Two-component response regulator</fullName>
    </submittedName>
</protein>
<organism evidence="2 3">
    <name type="scientific">Candida maltosa (strain Xu316)</name>
    <name type="common">Yeast</name>
    <dbReference type="NCBI Taxonomy" id="1245528"/>
    <lineage>
        <taxon>Eukaryota</taxon>
        <taxon>Fungi</taxon>
        <taxon>Dikarya</taxon>
        <taxon>Ascomycota</taxon>
        <taxon>Saccharomycotina</taxon>
        <taxon>Pichiomycetes</taxon>
        <taxon>Debaryomycetaceae</taxon>
        <taxon>Candida/Lodderomyces clade</taxon>
        <taxon>Candida</taxon>
    </lineage>
</organism>
<keyword evidence="1" id="KW-0812">Transmembrane</keyword>
<comment type="caution">
    <text evidence="2">The sequence shown here is derived from an EMBL/GenBank/DDBJ whole genome shotgun (WGS) entry which is preliminary data.</text>
</comment>
<evidence type="ECO:0000313" key="2">
    <source>
        <dbReference type="EMBL" id="EMG46461.1"/>
    </source>
</evidence>
<feature type="transmembrane region" description="Helical" evidence="1">
    <location>
        <begin position="40"/>
        <end position="62"/>
    </location>
</feature>
<keyword evidence="3" id="KW-1185">Reference proteome</keyword>
<dbReference type="HOGENOM" id="CLU_2003613_0_0_1"/>
<dbReference type="EMBL" id="AOGT01002003">
    <property type="protein sequence ID" value="EMG46461.1"/>
    <property type="molecule type" value="Genomic_DNA"/>
</dbReference>
<name>M3IJA4_CANMX</name>
<gene>
    <name evidence="2" type="ORF">G210_3293</name>
</gene>
<keyword evidence="1" id="KW-1133">Transmembrane helix</keyword>
<accession>M3IJA4</accession>